<proteinExistence type="predicted"/>
<dbReference type="STRING" id="49451.A0A314KMT9"/>
<evidence type="ECO:0000313" key="2">
    <source>
        <dbReference type="Proteomes" id="UP000187609"/>
    </source>
</evidence>
<dbReference type="AlphaFoldDB" id="A0A314KMT9"/>
<protein>
    <submittedName>
        <fullName evidence="1">Ruvb-like protein 1</fullName>
    </submittedName>
</protein>
<gene>
    <name evidence="1" type="primary">RIN1_3</name>
    <name evidence="1" type="ORF">A4A49_28120</name>
</gene>
<dbReference type="EMBL" id="MJEQ01001454">
    <property type="protein sequence ID" value="OIT30656.1"/>
    <property type="molecule type" value="Genomic_DNA"/>
</dbReference>
<accession>A0A314KMT9</accession>
<dbReference type="Gramene" id="OIT30656">
    <property type="protein sequence ID" value="OIT30656"/>
    <property type="gene ID" value="A4A49_28120"/>
</dbReference>
<dbReference type="PANTHER" id="PTHR15140:SF37">
    <property type="entry name" value="UBIQUITIN-LIKE DOMAIN-CONTAINING PROTEIN"/>
    <property type="match status" value="1"/>
</dbReference>
<keyword evidence="2" id="KW-1185">Reference proteome</keyword>
<dbReference type="PANTHER" id="PTHR15140">
    <property type="entry name" value="TUBULIN-SPECIFIC CHAPERONE E"/>
    <property type="match status" value="1"/>
</dbReference>
<evidence type="ECO:0000313" key="1">
    <source>
        <dbReference type="EMBL" id="OIT30656.1"/>
    </source>
</evidence>
<name>A0A314KMT9_NICAT</name>
<dbReference type="Gene3D" id="3.80.10.10">
    <property type="entry name" value="Ribonuclease Inhibitor"/>
    <property type="match status" value="1"/>
</dbReference>
<comment type="caution">
    <text evidence="1">The sequence shown here is derived from an EMBL/GenBank/DDBJ whole genome shotgun (WGS) entry which is preliminary data.</text>
</comment>
<dbReference type="SMR" id="A0A314KMT9"/>
<sequence length="804" mass="92417">MANIVMFPKLKVLKIKDNGFDGDVWRLNNEENFDQLKILLIDRRNLKRWEAGSVNFPKVKRLIMKRCIYLEEIPKDFGGSYTLESIELLNSKTSAANSSKKFKKSKRAWQMIALVSASMRNLRSSMEGHIIRTIDDSIKVLKDSWSKDIAEICSLLHGLVENLATSKPTPVEFWRFCGKDLELWISQDERYFEFHGTSENNKLLRASLYLDGEALEWFRWLFRNKQLSDWEHFVEKVRIRFGKLHLELPKGRVATIKEYSTNSEAQVFDKMSHGCCGSKVFTTERSSAKVVTKEPESNLKDATSEEVQVFDESFHRNGNTPQPHSETLQTEVTTEILINQIDTGQEHIFTGFLLLVSRETQRVHGALETFADRNFQQSRFRVMDYSDNACEKLGIMPQLIQSRKKHEIFIRRTYLILHAHAQHIVEPHMFHGVVYFDYMDGNYRPQFQLGNGTVIGRKDTIITFLDPVLEGLSDGRECIVRSFDMLPSLTKGRGNGMKCLISLTNLVGKDIIFSDSEDHDHAQLQFKGRYHAHQAFPSRYLAEDLASIWHCDELLIVPSNGRGCIYDSVTSLYRSKLLSAHVVVIVETPEFAWLKSAYLYLEKRDVCNYVRLAVFIEGRPYARYFIVGSLDMLTGFTKRLGSGIIFLVPEQNLRNSLLVSAVGLAIEDAHTAFTTEFASDAREHVPFPKEEFPINKETVQDITLHYIDAPNDLPQGEQDILSLMFQLMTPRKIKLDLFVHSIKRWRDVFSMTKLLVWRLKFLERLLKLGVGKGAVHIEVRPIYLAISCASICIDAAVKSQYISL</sequence>
<dbReference type="Proteomes" id="UP000187609">
    <property type="component" value="Unassembled WGS sequence"/>
</dbReference>
<dbReference type="InterPro" id="IPR032675">
    <property type="entry name" value="LRR_dom_sf"/>
</dbReference>
<reference evidence="1" key="1">
    <citation type="submission" date="2016-11" db="EMBL/GenBank/DDBJ databases">
        <title>The genome of Nicotiana attenuata.</title>
        <authorList>
            <person name="Xu S."/>
            <person name="Brockmoeller T."/>
            <person name="Gaquerel E."/>
            <person name="Navarro A."/>
            <person name="Kuhl H."/>
            <person name="Gase K."/>
            <person name="Ling Z."/>
            <person name="Zhou W."/>
            <person name="Kreitzer C."/>
            <person name="Stanke M."/>
            <person name="Tang H."/>
            <person name="Lyons E."/>
            <person name="Pandey P."/>
            <person name="Pandey S.P."/>
            <person name="Timmermann B."/>
            <person name="Baldwin I.T."/>
        </authorList>
    </citation>
    <scope>NUCLEOTIDE SEQUENCE [LARGE SCALE GENOMIC DNA]</scope>
    <source>
        <strain evidence="1">UT</strain>
    </source>
</reference>
<organism evidence="1 2">
    <name type="scientific">Nicotiana attenuata</name>
    <name type="common">Coyote tobacco</name>
    <dbReference type="NCBI Taxonomy" id="49451"/>
    <lineage>
        <taxon>Eukaryota</taxon>
        <taxon>Viridiplantae</taxon>
        <taxon>Streptophyta</taxon>
        <taxon>Embryophyta</taxon>
        <taxon>Tracheophyta</taxon>
        <taxon>Spermatophyta</taxon>
        <taxon>Magnoliopsida</taxon>
        <taxon>eudicotyledons</taxon>
        <taxon>Gunneridae</taxon>
        <taxon>Pentapetalae</taxon>
        <taxon>asterids</taxon>
        <taxon>lamiids</taxon>
        <taxon>Solanales</taxon>
        <taxon>Solanaceae</taxon>
        <taxon>Nicotianoideae</taxon>
        <taxon>Nicotianeae</taxon>
        <taxon>Nicotiana</taxon>
    </lineage>
</organism>